<dbReference type="InterPro" id="IPR027417">
    <property type="entry name" value="P-loop_NTPase"/>
</dbReference>
<dbReference type="SUPFAM" id="SSF52540">
    <property type="entry name" value="P-loop containing nucleoside triphosphate hydrolases"/>
    <property type="match status" value="1"/>
</dbReference>
<evidence type="ECO:0000313" key="3">
    <source>
        <dbReference type="Proteomes" id="UP000274920"/>
    </source>
</evidence>
<evidence type="ECO:0000259" key="1">
    <source>
        <dbReference type="SMART" id="SM00382"/>
    </source>
</evidence>
<accession>A0A3R8LL21</accession>
<reference evidence="2" key="1">
    <citation type="submission" date="2018-10" db="EMBL/GenBank/DDBJ databases">
        <title>Schaedlerella arabinophila gen. nov. sp. nov., isolated from the mouse intestinal tract and comparative analysis with the genome of the closely related altered Schaedler flora strain ASF502.</title>
        <authorList>
            <person name="Miyake S."/>
            <person name="Soh M."/>
            <person name="Seedorf H."/>
        </authorList>
    </citation>
    <scope>NUCLEOTIDE SEQUENCE [LARGE SCALE GENOMIC DNA]</scope>
    <source>
        <strain evidence="2">DSM 106076</strain>
    </source>
</reference>
<protein>
    <submittedName>
        <fullName evidence="2">AAA family ATPase</fullName>
    </submittedName>
</protein>
<dbReference type="Proteomes" id="UP000274920">
    <property type="component" value="Unassembled WGS sequence"/>
</dbReference>
<dbReference type="InterPro" id="IPR003959">
    <property type="entry name" value="ATPase_AAA_core"/>
</dbReference>
<keyword evidence="3" id="KW-1185">Reference proteome</keyword>
<proteinExistence type="predicted"/>
<dbReference type="AlphaFoldDB" id="A0A3R8LL21"/>
<dbReference type="EMBL" id="RHJS01000002">
    <property type="protein sequence ID" value="RRK35595.1"/>
    <property type="molecule type" value="Genomic_DNA"/>
</dbReference>
<comment type="caution">
    <text evidence="2">The sequence shown here is derived from an EMBL/GenBank/DDBJ whole genome shotgun (WGS) entry which is preliminary data.</text>
</comment>
<dbReference type="InterPro" id="IPR003593">
    <property type="entry name" value="AAA+_ATPase"/>
</dbReference>
<dbReference type="SMART" id="SM00382">
    <property type="entry name" value="AAA"/>
    <property type="match status" value="1"/>
</dbReference>
<sequence length="511" mass="59137">MDIKRAKQEIKDSIEAYLAKDEFGGYRIPAIRQRPILLMGPPGIGKTQVMEQIAKECRIGLVAYTITHHTRQSAVGLPFIREKNYGGKQVSVTEYTMSEIIASVYDKIEQTGIREGILFIDEINCVSETLAPTMLQFLQGKTFGNQRVPEGWIIVAAGNPPEYNKSVRDFDVVTLDRLKKIDVEEDFGVWKEYAYRQGIHPAVISYLELRKQNFYRVETTVDGKCFATARGWEDLSQFIQVYESLGKTVDREVVSQYIQHQKIARDFANYLELYHKYKADYGVEDILHGTWNTGALQKVKAAAFDEHLKLVSLFNGKLSELFTECFLFDSYVTKLYEYLVHYREQRVPGTGAHQIPFSIGDELHRAEKELETLERKELLTRQDEIILKRVIAALERFSLDVKGTVSAENSEFEEVKRLFEKEADTREDLIERTSETLTHVFDFMEDAFGESQEMVALITELNANYYSVWFIKEYGCDSYYRYNKGLLFQERHQSITREMDEIESLLNTGLK</sequence>
<dbReference type="GO" id="GO:0016887">
    <property type="term" value="F:ATP hydrolysis activity"/>
    <property type="evidence" value="ECO:0007669"/>
    <property type="project" value="InterPro"/>
</dbReference>
<name>A0A3R8LL21_9FIRM</name>
<gene>
    <name evidence="2" type="ORF">EBB54_29995</name>
</gene>
<dbReference type="CDD" id="cd00009">
    <property type="entry name" value="AAA"/>
    <property type="match status" value="1"/>
</dbReference>
<dbReference type="GO" id="GO:0005524">
    <property type="term" value="F:ATP binding"/>
    <property type="evidence" value="ECO:0007669"/>
    <property type="project" value="InterPro"/>
</dbReference>
<feature type="domain" description="AAA+ ATPase" evidence="1">
    <location>
        <begin position="32"/>
        <end position="185"/>
    </location>
</feature>
<dbReference type="RefSeq" id="WP_125130473.1">
    <property type="nucleotide sequence ID" value="NZ_RHJS01000002.1"/>
</dbReference>
<dbReference type="Gene3D" id="3.40.50.300">
    <property type="entry name" value="P-loop containing nucleotide triphosphate hydrolases"/>
    <property type="match status" value="1"/>
</dbReference>
<evidence type="ECO:0000313" key="2">
    <source>
        <dbReference type="EMBL" id="RRK35595.1"/>
    </source>
</evidence>
<organism evidence="2 3">
    <name type="scientific">Schaedlerella arabinosiphila</name>
    <dbReference type="NCBI Taxonomy" id="2044587"/>
    <lineage>
        <taxon>Bacteria</taxon>
        <taxon>Bacillati</taxon>
        <taxon>Bacillota</taxon>
        <taxon>Clostridia</taxon>
        <taxon>Lachnospirales</taxon>
        <taxon>Lachnospiraceae</taxon>
        <taxon>Schaedlerella</taxon>
    </lineage>
</organism>
<dbReference type="Pfam" id="PF00004">
    <property type="entry name" value="AAA"/>
    <property type="match status" value="1"/>
</dbReference>